<keyword evidence="10" id="KW-0614">Plasmid</keyword>
<dbReference type="InterPro" id="IPR000486">
    <property type="entry name" value="Xdiol_ring_cleave_dOase_1/2"/>
</dbReference>
<dbReference type="GO" id="GO:0008198">
    <property type="term" value="F:ferrous iron binding"/>
    <property type="evidence" value="ECO:0007669"/>
    <property type="project" value="InterPro"/>
</dbReference>
<evidence type="ECO:0000256" key="4">
    <source>
        <dbReference type="ARBA" id="ARBA00022797"/>
    </source>
</evidence>
<keyword evidence="5 8" id="KW-0223">Dioxygenase</keyword>
<feature type="domain" description="VOC" evidence="9">
    <location>
        <begin position="5"/>
        <end position="120"/>
    </location>
</feature>
<reference evidence="10 11" key="1">
    <citation type="submission" date="2007-04" db="EMBL/GenBank/DDBJ databases">
        <title>Complete sequence of plasmid pNL2 of Novosphingobium aromaticivorans DSM 12444.</title>
        <authorList>
            <consortium name="US DOE Joint Genome Institute"/>
            <person name="Copeland A."/>
            <person name="Lucas S."/>
            <person name="Lapidus A."/>
            <person name="Barry K."/>
            <person name="Detter J.C."/>
            <person name="Glavina del Rio T."/>
            <person name="Hammon N."/>
            <person name="Israni S."/>
            <person name="Dalin E."/>
            <person name="Tice H."/>
            <person name="Pitluck S."/>
            <person name="Chertkov O."/>
            <person name="Han C."/>
            <person name="Thomson S."/>
            <person name="Schmutz J."/>
            <person name="Larimer F."/>
            <person name="Land M."/>
            <person name="Kyrpides N."/>
            <person name="Ivanova N."/>
            <person name="Fredrickson J."/>
            <person name="Romine M.F."/>
            <person name="Richardson P."/>
        </authorList>
    </citation>
    <scope>NUCLEOTIDE SEQUENCE [LARGE SCALE GENOMIC DNA]</scope>
    <source>
        <strain evidence="11">ATCC 700278 / DSM 12444 / CCUG 56034 / CIP 105152 / NBRC 16084 / F199</strain>
        <plasmid evidence="10 11">pNL2</plasmid>
    </source>
</reference>
<dbReference type="Gene3D" id="3.10.180.10">
    <property type="entry name" value="2,3-Dihydroxybiphenyl 1,2-Dioxygenase, domain 1"/>
    <property type="match status" value="2"/>
</dbReference>
<dbReference type="SUPFAM" id="SSF54593">
    <property type="entry name" value="Glyoxalase/Bleomycin resistance protein/Dihydroxybiphenyl dioxygenase"/>
    <property type="match status" value="2"/>
</dbReference>
<dbReference type="EMBL" id="CP000677">
    <property type="protein sequence ID" value="ABP64609.1"/>
    <property type="molecule type" value="Genomic_DNA"/>
</dbReference>
<dbReference type="InterPro" id="IPR004360">
    <property type="entry name" value="Glyas_Fos-R_dOase_dom"/>
</dbReference>
<dbReference type="PROSITE" id="PS51819">
    <property type="entry name" value="VOC"/>
    <property type="match status" value="2"/>
</dbReference>
<keyword evidence="11" id="KW-1185">Reference proteome</keyword>
<comment type="cofactor">
    <cofactor evidence="1 8">
        <name>Fe(2+)</name>
        <dbReference type="ChEBI" id="CHEBI:29033"/>
    </cofactor>
</comment>
<gene>
    <name evidence="10" type="ordered locus">Saro_3750</name>
</gene>
<dbReference type="eggNOG" id="COG0346">
    <property type="taxonomic scope" value="Bacteria"/>
</dbReference>
<dbReference type="InterPro" id="IPR037523">
    <property type="entry name" value="VOC_core"/>
</dbReference>
<dbReference type="CDD" id="cd07252">
    <property type="entry name" value="BphC1-RGP6_N_like"/>
    <property type="match status" value="1"/>
</dbReference>
<organism evidence="10 11">
    <name type="scientific">Novosphingobium aromaticivorans (strain ATCC 700278 / DSM 12444 / CCUG 56034 / CIP 105152 / NBRC 16084 / F199)</name>
    <dbReference type="NCBI Taxonomy" id="279238"/>
    <lineage>
        <taxon>Bacteria</taxon>
        <taxon>Pseudomonadati</taxon>
        <taxon>Pseudomonadota</taxon>
        <taxon>Alphaproteobacteria</taxon>
        <taxon>Sphingomonadales</taxon>
        <taxon>Sphingomonadaceae</taxon>
        <taxon>Novosphingobium</taxon>
    </lineage>
</organism>
<dbReference type="HOGENOM" id="CLU_052361_2_0_5"/>
<evidence type="ECO:0000256" key="3">
    <source>
        <dbReference type="ARBA" id="ARBA00022723"/>
    </source>
</evidence>
<dbReference type="InterPro" id="IPR029068">
    <property type="entry name" value="Glyas_Bleomycin-R_OHBP_Dase"/>
</dbReference>
<dbReference type="Pfam" id="PF22632">
    <property type="entry name" value="BphC_D1"/>
    <property type="match status" value="1"/>
</dbReference>
<dbReference type="AlphaFoldDB" id="A4XF98"/>
<feature type="domain" description="VOC" evidence="9">
    <location>
        <begin position="143"/>
        <end position="269"/>
    </location>
</feature>
<dbReference type="PROSITE" id="PS00082">
    <property type="entry name" value="EXTRADIOL_DIOXYGENAS"/>
    <property type="match status" value="1"/>
</dbReference>
<evidence type="ECO:0000256" key="1">
    <source>
        <dbReference type="ARBA" id="ARBA00001954"/>
    </source>
</evidence>
<evidence type="ECO:0000256" key="8">
    <source>
        <dbReference type="RuleBase" id="RU000683"/>
    </source>
</evidence>
<dbReference type="KEGG" id="nar:Saro_3750"/>
<dbReference type="RefSeq" id="WP_011906991.1">
    <property type="nucleotide sequence ID" value="NC_009427.1"/>
</dbReference>
<accession>A4XF98</accession>
<keyword evidence="3" id="KW-0479">Metal-binding</keyword>
<proteinExistence type="inferred from homology"/>
<protein>
    <submittedName>
        <fullName evidence="10">Glyoxalase/bleomycin resistance protein/dioxygenase</fullName>
    </submittedName>
</protein>
<evidence type="ECO:0000259" key="9">
    <source>
        <dbReference type="PROSITE" id="PS51819"/>
    </source>
</evidence>
<comment type="similarity">
    <text evidence="2 8">Belongs to the extradiol ring-cleavage dioxygenase family.</text>
</comment>
<keyword evidence="6 8" id="KW-0560">Oxidoreductase</keyword>
<evidence type="ECO:0000256" key="2">
    <source>
        <dbReference type="ARBA" id="ARBA00008784"/>
    </source>
</evidence>
<dbReference type="Pfam" id="PF00903">
    <property type="entry name" value="Glyoxalase"/>
    <property type="match status" value="1"/>
</dbReference>
<keyword evidence="7 8" id="KW-0408">Iron</keyword>
<evidence type="ECO:0000313" key="11">
    <source>
        <dbReference type="Proteomes" id="UP000009134"/>
    </source>
</evidence>
<sequence length="307" mass="33388">MGIKALGYVMVETAKADQWDHFLTQVVGVMRGDAPRDGVATYRIDGRPFRFWIERGASDRLVASAYEVGDAGELAELRAKVVAAGRPVEDGDAAGVAARGVAAFFRTSDPAGNGLEFFHGDTRDDVSFVSPVGVSGFVTGDMGMGHAVFATPNFDECHAFYKAIGFHDTDIPRFRFSDDPADPGMGFAFMHADNGRHHSVAIAEMPMPPSACIHLMLEMKTQSDVGKCHDRMRANKVPESASLGRHVNDQTFGFYMQTPSGFDIEIGADPLVIDPASWTPTAHLVPSEWGHVWAWQKALEEQQGEQA</sequence>
<geneLocation type="plasmid" evidence="10 11">
    <name>pNL2</name>
</geneLocation>
<dbReference type="GO" id="GO:0051213">
    <property type="term" value="F:dioxygenase activity"/>
    <property type="evidence" value="ECO:0007669"/>
    <property type="project" value="UniProtKB-KW"/>
</dbReference>
<name>A4XF98_NOVAD</name>
<keyword evidence="4 8" id="KW-0058">Aromatic hydrocarbons catabolism</keyword>
<evidence type="ECO:0000256" key="7">
    <source>
        <dbReference type="ARBA" id="ARBA00023004"/>
    </source>
</evidence>
<evidence type="ECO:0000313" key="10">
    <source>
        <dbReference type="EMBL" id="ABP64609.1"/>
    </source>
</evidence>
<evidence type="ECO:0000256" key="5">
    <source>
        <dbReference type="ARBA" id="ARBA00022964"/>
    </source>
</evidence>
<evidence type="ECO:0000256" key="6">
    <source>
        <dbReference type="ARBA" id="ARBA00023002"/>
    </source>
</evidence>
<dbReference type="Proteomes" id="UP000009134">
    <property type="component" value="Plasmid pNL2"/>
</dbReference>